<evidence type="ECO:0000313" key="2">
    <source>
        <dbReference type="EMBL" id="OXS77812.1"/>
    </source>
</evidence>
<protein>
    <submittedName>
        <fullName evidence="3">Uncharacterized protein</fullName>
    </submittedName>
</protein>
<gene>
    <name evidence="2" type="ORF">B1B05_09400</name>
    <name evidence="3" type="ORF">SAMN05443094_10432</name>
</gene>
<reference evidence="2" key="3">
    <citation type="submission" date="2017-03" db="EMBL/GenBank/DDBJ databases">
        <authorList>
            <person name="Dastager S.G."/>
            <person name="Neurgaonkar P.S."/>
            <person name="Dharne M.S."/>
        </authorList>
    </citation>
    <scope>NUCLEOTIDE SEQUENCE</scope>
    <source>
        <strain evidence="2">DSM 25145</strain>
    </source>
</reference>
<sequence>MCFSSNAIEQEALKVTEQIKKKTIYKFVKADFINGHDNDDDLNLISRITLEDHSGKKYCIEPNPNGLRFAEGTITFHEYKELERNEKKQGTRLLLLTITVYLAAGGTFIWYLL</sequence>
<dbReference type="Proteomes" id="UP000186385">
    <property type="component" value="Unassembled WGS sequence"/>
</dbReference>
<proteinExistence type="predicted"/>
<dbReference type="Proteomes" id="UP000215545">
    <property type="component" value="Unassembled WGS sequence"/>
</dbReference>
<evidence type="ECO:0000313" key="4">
    <source>
        <dbReference type="Proteomes" id="UP000186385"/>
    </source>
</evidence>
<reference evidence="3 4" key="1">
    <citation type="submission" date="2017-01" db="EMBL/GenBank/DDBJ databases">
        <authorList>
            <person name="Mah S.A."/>
            <person name="Swanson W.J."/>
            <person name="Moy G.W."/>
            <person name="Vacquier V.D."/>
        </authorList>
    </citation>
    <scope>NUCLEOTIDE SEQUENCE [LARGE SCALE GENOMIC DNA]</scope>
    <source>
        <strain evidence="3 4">NIO-1016</strain>
    </source>
</reference>
<dbReference type="STRING" id="1017273.SAMN05443094_10432"/>
<keyword evidence="1" id="KW-0812">Transmembrane</keyword>
<accession>A0A1N6W008</accession>
<keyword evidence="1" id="KW-0472">Membrane</keyword>
<keyword evidence="1" id="KW-1133">Transmembrane helix</keyword>
<organism evidence="3 4">
    <name type="scientific">Domibacillus enclensis</name>
    <dbReference type="NCBI Taxonomy" id="1017273"/>
    <lineage>
        <taxon>Bacteria</taxon>
        <taxon>Bacillati</taxon>
        <taxon>Bacillota</taxon>
        <taxon>Bacilli</taxon>
        <taxon>Bacillales</taxon>
        <taxon>Bacillaceae</taxon>
        <taxon>Domibacillus</taxon>
    </lineage>
</organism>
<feature type="transmembrane region" description="Helical" evidence="1">
    <location>
        <begin position="93"/>
        <end position="112"/>
    </location>
</feature>
<evidence type="ECO:0000256" key="1">
    <source>
        <dbReference type="SAM" id="Phobius"/>
    </source>
</evidence>
<evidence type="ECO:0000313" key="3">
    <source>
        <dbReference type="EMBL" id="SIQ83461.1"/>
    </source>
</evidence>
<dbReference type="EMBL" id="FTLX01000004">
    <property type="protein sequence ID" value="SIQ83461.1"/>
    <property type="molecule type" value="Genomic_DNA"/>
</dbReference>
<evidence type="ECO:0000313" key="5">
    <source>
        <dbReference type="Proteomes" id="UP000215545"/>
    </source>
</evidence>
<keyword evidence="5" id="KW-1185">Reference proteome</keyword>
<dbReference type="EMBL" id="MWSK01000004">
    <property type="protein sequence ID" value="OXS77812.1"/>
    <property type="molecule type" value="Genomic_DNA"/>
</dbReference>
<reference evidence="5" key="2">
    <citation type="submission" date="2017-03" db="EMBL/GenBank/DDBJ databases">
        <title>Bacillus sp. V-88(T) DSM27956, whole genome shotgun sequencing project.</title>
        <authorList>
            <person name="Dastager S.G."/>
            <person name="Neurgaonkar P.S."/>
            <person name="Dharne M.S."/>
        </authorList>
    </citation>
    <scope>NUCLEOTIDE SEQUENCE [LARGE SCALE GENOMIC DNA]</scope>
    <source>
        <strain evidence="5">DSM 25145</strain>
    </source>
</reference>
<dbReference type="AlphaFoldDB" id="A0A1N6W008"/>
<name>A0A1N6W008_9BACI</name>